<dbReference type="EC" id="2.3.1.16" evidence="5"/>
<evidence type="ECO:0000259" key="8">
    <source>
        <dbReference type="Pfam" id="PF00108"/>
    </source>
</evidence>
<dbReference type="InterPro" id="IPR020616">
    <property type="entry name" value="Thiolase_N"/>
</dbReference>
<dbReference type="EMBL" id="FRAU01000006">
    <property type="protein sequence ID" value="SHK78611.1"/>
    <property type="molecule type" value="Genomic_DNA"/>
</dbReference>
<dbReference type="STRING" id="633813.SAMN04488087_1969"/>
<dbReference type="InterPro" id="IPR020613">
    <property type="entry name" value="Thiolase_CS"/>
</dbReference>
<accession>A0A1M6VB54</accession>
<evidence type="ECO:0000256" key="6">
    <source>
        <dbReference type="PIRSR" id="PIRSR000429-1"/>
    </source>
</evidence>
<dbReference type="Gene3D" id="3.40.47.10">
    <property type="match status" value="1"/>
</dbReference>
<dbReference type="AlphaFoldDB" id="A0A1M6VB54"/>
<dbReference type="FunFam" id="3.40.47.10:FF:000010">
    <property type="entry name" value="Acetyl-CoA acetyltransferase (Thiolase)"/>
    <property type="match status" value="1"/>
</dbReference>
<dbReference type="NCBIfam" id="TIGR01930">
    <property type="entry name" value="AcCoA-C-Actrans"/>
    <property type="match status" value="1"/>
</dbReference>
<dbReference type="InterPro" id="IPR020615">
    <property type="entry name" value="Thiolase_acyl_enz_int_AS"/>
</dbReference>
<evidence type="ECO:0000256" key="7">
    <source>
        <dbReference type="RuleBase" id="RU003557"/>
    </source>
</evidence>
<feature type="domain" description="Thiolase N-terminal" evidence="8">
    <location>
        <begin position="7"/>
        <end position="262"/>
    </location>
</feature>
<evidence type="ECO:0000256" key="4">
    <source>
        <dbReference type="ARBA" id="ARBA00023315"/>
    </source>
</evidence>
<dbReference type="SUPFAM" id="SSF53901">
    <property type="entry name" value="Thiolase-like"/>
    <property type="match status" value="2"/>
</dbReference>
<evidence type="ECO:0000256" key="2">
    <source>
        <dbReference type="ARBA" id="ARBA00010982"/>
    </source>
</evidence>
<dbReference type="OrthoDB" id="9764892at2"/>
<evidence type="ECO:0000256" key="5">
    <source>
        <dbReference type="ARBA" id="ARBA00024073"/>
    </source>
</evidence>
<sequence length="395" mass="41959">MQANGAYIVSIVRTAVGKADKGSLRNVRPEELGAIVVREAVQRVKGLEPELIDDVIMGCAFPEGPQGMNIGRIVAQKAGLPDSVPGATVNRFCSSGLQTIAMATQAIIAGHADVIVAGGTESMSQVPMTGFFFQPDPELVEQDIDVYLSMGLTAENVAERYGITREEADRFALRSHQRAIEAIDGGKFDEEIVPVTVREVVYENGQTRTVEKDFRVDEGPRRDTSLEVLATLRPVFKQNGTVTAGNASQKSDGAAAAVVMSERMVQELGVEPMGRLIGFALAGAPPEIMGIGPVEAIRKVLKQTGLTLDDIDLIELNEAFAAQALAVIREVGLDEDKVNVNGGAIALGHPLGCTGAKLTATLLYELRRRGGRYGLCTMCVGGGMGAAGIIENLQR</sequence>
<dbReference type="PROSITE" id="PS00737">
    <property type="entry name" value="THIOLASE_2"/>
    <property type="match status" value="1"/>
</dbReference>
<dbReference type="GO" id="GO:0010124">
    <property type="term" value="P:phenylacetate catabolic process"/>
    <property type="evidence" value="ECO:0007669"/>
    <property type="project" value="TreeGrafter"/>
</dbReference>
<dbReference type="PANTHER" id="PTHR43853:SF21">
    <property type="entry name" value="STEROID 3-KETOACYL-COA THIOLASE"/>
    <property type="match status" value="1"/>
</dbReference>
<evidence type="ECO:0000259" key="9">
    <source>
        <dbReference type="Pfam" id="PF02803"/>
    </source>
</evidence>
<proteinExistence type="inferred from homology"/>
<dbReference type="CDD" id="cd00751">
    <property type="entry name" value="thiolase"/>
    <property type="match status" value="1"/>
</dbReference>
<dbReference type="Pfam" id="PF00108">
    <property type="entry name" value="Thiolase_N"/>
    <property type="match status" value="1"/>
</dbReference>
<dbReference type="PROSITE" id="PS00098">
    <property type="entry name" value="THIOLASE_1"/>
    <property type="match status" value="1"/>
</dbReference>
<dbReference type="Proteomes" id="UP000185812">
    <property type="component" value="Unassembled WGS sequence"/>
</dbReference>
<dbReference type="InterPro" id="IPR002155">
    <property type="entry name" value="Thiolase"/>
</dbReference>
<protein>
    <recommendedName>
        <fullName evidence="5">acetyl-CoA C-acyltransferase</fullName>
        <ecNumber evidence="5">2.3.1.16</ecNumber>
    </recommendedName>
</protein>
<dbReference type="GO" id="GO:0003988">
    <property type="term" value="F:acetyl-CoA C-acyltransferase activity"/>
    <property type="evidence" value="ECO:0007669"/>
    <property type="project" value="UniProtKB-EC"/>
</dbReference>
<dbReference type="GO" id="GO:0006635">
    <property type="term" value="P:fatty acid beta-oxidation"/>
    <property type="evidence" value="ECO:0007669"/>
    <property type="project" value="TreeGrafter"/>
</dbReference>
<comment type="pathway">
    <text evidence="1">Lipid metabolism.</text>
</comment>
<name>A0A1M6VB54_9BACT</name>
<dbReference type="InterPro" id="IPR020617">
    <property type="entry name" value="Thiolase_C"/>
</dbReference>
<dbReference type="PANTHER" id="PTHR43853">
    <property type="entry name" value="3-KETOACYL-COA THIOLASE, PEROXISOMAL"/>
    <property type="match status" value="1"/>
</dbReference>
<feature type="domain" description="Thiolase C-terminal" evidence="9">
    <location>
        <begin position="271"/>
        <end position="391"/>
    </location>
</feature>
<dbReference type="GO" id="GO:0005737">
    <property type="term" value="C:cytoplasm"/>
    <property type="evidence" value="ECO:0007669"/>
    <property type="project" value="UniProtKB-ARBA"/>
</dbReference>
<dbReference type="PROSITE" id="PS00099">
    <property type="entry name" value="THIOLASE_3"/>
    <property type="match status" value="1"/>
</dbReference>
<evidence type="ECO:0000313" key="11">
    <source>
        <dbReference type="Proteomes" id="UP000185812"/>
    </source>
</evidence>
<dbReference type="InterPro" id="IPR016039">
    <property type="entry name" value="Thiolase-like"/>
</dbReference>
<organism evidence="10 11">
    <name type="scientific">Rhodothermus profundi</name>
    <dbReference type="NCBI Taxonomy" id="633813"/>
    <lineage>
        <taxon>Bacteria</taxon>
        <taxon>Pseudomonadati</taxon>
        <taxon>Rhodothermota</taxon>
        <taxon>Rhodothermia</taxon>
        <taxon>Rhodothermales</taxon>
        <taxon>Rhodothermaceae</taxon>
        <taxon>Rhodothermus</taxon>
    </lineage>
</organism>
<gene>
    <name evidence="10" type="ORF">SAMN04488087_1969</name>
</gene>
<comment type="similarity">
    <text evidence="2 7">Belongs to the thiolase-like superfamily. Thiolase family.</text>
</comment>
<evidence type="ECO:0000256" key="1">
    <source>
        <dbReference type="ARBA" id="ARBA00005189"/>
    </source>
</evidence>
<dbReference type="InterPro" id="IPR020610">
    <property type="entry name" value="Thiolase_AS"/>
</dbReference>
<dbReference type="RefSeq" id="WP_072715806.1">
    <property type="nucleotide sequence ID" value="NZ_FRAU01000006.1"/>
</dbReference>
<feature type="active site" description="Proton acceptor" evidence="6">
    <location>
        <position position="349"/>
    </location>
</feature>
<keyword evidence="4 7" id="KW-0012">Acyltransferase</keyword>
<dbReference type="InterPro" id="IPR050215">
    <property type="entry name" value="Thiolase-like_sf_Thiolase"/>
</dbReference>
<feature type="active site" description="Proton acceptor" evidence="6">
    <location>
        <position position="379"/>
    </location>
</feature>
<dbReference type="Pfam" id="PF02803">
    <property type="entry name" value="Thiolase_C"/>
    <property type="match status" value="1"/>
</dbReference>
<dbReference type="PIRSF" id="PIRSF000429">
    <property type="entry name" value="Ac-CoA_Ac_transf"/>
    <property type="match status" value="1"/>
</dbReference>
<feature type="active site" description="Acyl-thioester intermediate" evidence="6">
    <location>
        <position position="93"/>
    </location>
</feature>
<evidence type="ECO:0000256" key="3">
    <source>
        <dbReference type="ARBA" id="ARBA00022679"/>
    </source>
</evidence>
<keyword evidence="11" id="KW-1185">Reference proteome</keyword>
<keyword evidence="3 7" id="KW-0808">Transferase</keyword>
<evidence type="ECO:0000313" key="10">
    <source>
        <dbReference type="EMBL" id="SHK78611.1"/>
    </source>
</evidence>
<reference evidence="11" key="1">
    <citation type="submission" date="2016-11" db="EMBL/GenBank/DDBJ databases">
        <authorList>
            <person name="Varghese N."/>
            <person name="Submissions S."/>
        </authorList>
    </citation>
    <scope>NUCLEOTIDE SEQUENCE [LARGE SCALE GENOMIC DNA]</scope>
    <source>
        <strain evidence="11">DSM 22212</strain>
    </source>
</reference>